<dbReference type="CDD" id="cd12601">
    <property type="entry name" value="RRM2_SRSF1_like"/>
    <property type="match status" value="4"/>
</dbReference>
<feature type="domain" description="RRM" evidence="11">
    <location>
        <begin position="328"/>
        <end position="402"/>
    </location>
</feature>
<feature type="domain" description="RRM" evidence="11">
    <location>
        <begin position="201"/>
        <end position="277"/>
    </location>
</feature>
<dbReference type="GO" id="GO:0008380">
    <property type="term" value="P:RNA splicing"/>
    <property type="evidence" value="ECO:0007669"/>
    <property type="project" value="UniProtKB-KW"/>
</dbReference>
<feature type="region of interest" description="Disordered" evidence="9">
    <location>
        <begin position="514"/>
        <end position="567"/>
    </location>
</feature>
<gene>
    <name evidence="12" type="ORF">HPLM_LOCUS3011</name>
</gene>
<evidence type="ECO:0000256" key="6">
    <source>
        <dbReference type="ARBA" id="ARBA00023187"/>
    </source>
</evidence>
<feature type="domain" description="RRM" evidence="11">
    <location>
        <begin position="895"/>
        <end position="969"/>
    </location>
</feature>
<feature type="compositionally biased region" description="Gly residues" evidence="9">
    <location>
        <begin position="278"/>
        <end position="287"/>
    </location>
</feature>
<dbReference type="PANTHER" id="PTHR23003">
    <property type="entry name" value="RNA RECOGNITION MOTIF RRM DOMAIN CONTAINING PROTEIN"/>
    <property type="match status" value="1"/>
</dbReference>
<feature type="domain" description="RRM" evidence="11">
    <location>
        <begin position="74"/>
        <end position="148"/>
    </location>
</feature>
<dbReference type="GO" id="GO:0005737">
    <property type="term" value="C:cytoplasm"/>
    <property type="evidence" value="ECO:0007669"/>
    <property type="project" value="TreeGrafter"/>
</dbReference>
<dbReference type="OrthoDB" id="1099063at2759"/>
<dbReference type="GO" id="GO:0006397">
    <property type="term" value="P:mRNA processing"/>
    <property type="evidence" value="ECO:0007669"/>
    <property type="project" value="UniProtKB-KW"/>
</dbReference>
<feature type="region of interest" description="Disordered" evidence="9">
    <location>
        <begin position="266"/>
        <end position="334"/>
    </location>
</feature>
<dbReference type="InterPro" id="IPR035979">
    <property type="entry name" value="RBD_domain_sf"/>
</dbReference>
<dbReference type="GO" id="GO:0003729">
    <property type="term" value="F:mRNA binding"/>
    <property type="evidence" value="ECO:0007669"/>
    <property type="project" value="TreeGrafter"/>
</dbReference>
<keyword evidence="3" id="KW-0507">mRNA processing</keyword>
<dbReference type="InterPro" id="IPR003954">
    <property type="entry name" value="RRM_euk-type"/>
</dbReference>
<dbReference type="SMART" id="SM00360">
    <property type="entry name" value="RRM"/>
    <property type="match status" value="8"/>
</dbReference>
<dbReference type="InterPro" id="IPR000504">
    <property type="entry name" value="RRM_dom"/>
</dbReference>
<dbReference type="FunFam" id="3.30.70.330:FF:000815">
    <property type="entry name" value="Serine/arginine-rich splicing factor SR30"/>
    <property type="match status" value="3"/>
</dbReference>
<dbReference type="Pfam" id="PF00076">
    <property type="entry name" value="RRM_1"/>
    <property type="match status" value="8"/>
</dbReference>
<dbReference type="GO" id="GO:0005634">
    <property type="term" value="C:nucleus"/>
    <property type="evidence" value="ECO:0007669"/>
    <property type="project" value="UniProtKB-SubCell"/>
</dbReference>
<feature type="region of interest" description="Disordered" evidence="9">
    <location>
        <begin position="638"/>
        <end position="657"/>
    </location>
</feature>
<proteinExistence type="inferred from homology"/>
<evidence type="ECO:0000256" key="4">
    <source>
        <dbReference type="ARBA" id="ARBA00022737"/>
    </source>
</evidence>
<keyword evidence="4" id="KW-0677">Repeat</keyword>
<feature type="chain" id="PRO_5043135428" evidence="10">
    <location>
        <begin position="32"/>
        <end position="1337"/>
    </location>
</feature>
<dbReference type="PROSITE" id="PS50102">
    <property type="entry name" value="RRM"/>
    <property type="match status" value="8"/>
</dbReference>
<keyword evidence="7" id="KW-0539">Nucleus</keyword>
<organism evidence="14">
    <name type="scientific">Haemonchus placei</name>
    <name type="common">Barber's pole worm</name>
    <dbReference type="NCBI Taxonomy" id="6290"/>
    <lineage>
        <taxon>Eukaryota</taxon>
        <taxon>Metazoa</taxon>
        <taxon>Ecdysozoa</taxon>
        <taxon>Nematoda</taxon>
        <taxon>Chromadorea</taxon>
        <taxon>Rhabditida</taxon>
        <taxon>Rhabditina</taxon>
        <taxon>Rhabditomorpha</taxon>
        <taxon>Strongyloidea</taxon>
        <taxon>Trichostrongylidae</taxon>
        <taxon>Haemonchus</taxon>
    </lineage>
</organism>
<dbReference type="EMBL" id="UZAF01016093">
    <property type="protein sequence ID" value="VDO19955.1"/>
    <property type="molecule type" value="Genomic_DNA"/>
</dbReference>
<dbReference type="OMA" id="REGSWYN"/>
<evidence type="ECO:0000256" key="8">
    <source>
        <dbReference type="PROSITE-ProRule" id="PRU00176"/>
    </source>
</evidence>
<evidence type="ECO:0000259" key="11">
    <source>
        <dbReference type="PROSITE" id="PS50102"/>
    </source>
</evidence>
<feature type="region of interest" description="Disordered" evidence="9">
    <location>
        <begin position="1013"/>
        <end position="1032"/>
    </location>
</feature>
<reference evidence="14" key="1">
    <citation type="submission" date="2016-04" db="UniProtKB">
        <authorList>
            <consortium name="WormBaseParasite"/>
        </authorList>
    </citation>
    <scope>IDENTIFICATION</scope>
</reference>
<feature type="compositionally biased region" description="Gly residues" evidence="9">
    <location>
        <begin position="404"/>
        <end position="421"/>
    </location>
</feature>
<dbReference type="STRING" id="6290.A0A158QJM1"/>
<dbReference type="Gene3D" id="3.30.70.330">
    <property type="match status" value="8"/>
</dbReference>
<reference evidence="12 13" key="2">
    <citation type="submission" date="2018-11" db="EMBL/GenBank/DDBJ databases">
        <authorList>
            <consortium name="Pathogen Informatics"/>
        </authorList>
    </citation>
    <scope>NUCLEOTIDE SEQUENCE [LARGE SCALE GENOMIC DNA]</scope>
    <source>
        <strain evidence="12 13">MHpl1</strain>
    </source>
</reference>
<feature type="region of interest" description="Disordered" evidence="9">
    <location>
        <begin position="863"/>
        <end position="892"/>
    </location>
</feature>
<evidence type="ECO:0000313" key="14">
    <source>
        <dbReference type="WBParaSite" id="HPLM_0000301901-mRNA-1"/>
    </source>
</evidence>
<feature type="compositionally biased region" description="Gly residues" evidence="9">
    <location>
        <begin position="642"/>
        <end position="657"/>
    </location>
</feature>
<comment type="subcellular location">
    <subcellularLocation>
        <location evidence="1">Nucleus</location>
    </subcellularLocation>
</comment>
<feature type="domain" description="RRM" evidence="11">
    <location>
        <begin position="566"/>
        <end position="640"/>
    </location>
</feature>
<feature type="domain" description="RRM" evidence="11">
    <location>
        <begin position="444"/>
        <end position="518"/>
    </location>
</feature>
<evidence type="ECO:0000256" key="1">
    <source>
        <dbReference type="ARBA" id="ARBA00004123"/>
    </source>
</evidence>
<feature type="signal peptide" evidence="10">
    <location>
        <begin position="1"/>
        <end position="31"/>
    </location>
</feature>
<feature type="compositionally biased region" description="Low complexity" evidence="9">
    <location>
        <begin position="883"/>
        <end position="892"/>
    </location>
</feature>
<feature type="compositionally biased region" description="Low complexity" evidence="9">
    <location>
        <begin position="311"/>
        <end position="320"/>
    </location>
</feature>
<evidence type="ECO:0000313" key="12">
    <source>
        <dbReference type="EMBL" id="VDO19955.1"/>
    </source>
</evidence>
<keyword evidence="5 8" id="KW-0694">RNA-binding</keyword>
<accession>A0A158QJM1</accession>
<protein>
    <submittedName>
        <fullName evidence="14">Splicing factor, arginine/serine-rich 1</fullName>
    </submittedName>
</protein>
<comment type="similarity">
    <text evidence="2">Belongs to the splicing factor SR family.</text>
</comment>
<evidence type="ECO:0000256" key="7">
    <source>
        <dbReference type="ARBA" id="ARBA00023242"/>
    </source>
</evidence>
<dbReference type="FunFam" id="3.30.70.330:FF:000053">
    <property type="entry name" value="Serine/arginine-rich splicing factor 1"/>
    <property type="match status" value="4"/>
</dbReference>
<evidence type="ECO:0000313" key="13">
    <source>
        <dbReference type="Proteomes" id="UP000268014"/>
    </source>
</evidence>
<dbReference type="InterPro" id="IPR050374">
    <property type="entry name" value="RRT5_SRSF_SR"/>
</dbReference>
<dbReference type="SUPFAM" id="SSF54928">
    <property type="entry name" value="RNA-binding domain, RBD"/>
    <property type="match status" value="4"/>
</dbReference>
<evidence type="ECO:0000256" key="2">
    <source>
        <dbReference type="ARBA" id="ARBA00010269"/>
    </source>
</evidence>
<dbReference type="Proteomes" id="UP000268014">
    <property type="component" value="Unassembled WGS sequence"/>
</dbReference>
<dbReference type="CDD" id="cd12338">
    <property type="entry name" value="RRM1_SRSF1_like"/>
    <property type="match status" value="4"/>
</dbReference>
<feature type="compositionally biased region" description="Basic and acidic residues" evidence="9">
    <location>
        <begin position="266"/>
        <end position="276"/>
    </location>
</feature>
<feature type="domain" description="RRM" evidence="11">
    <location>
        <begin position="682"/>
        <end position="756"/>
    </location>
</feature>
<dbReference type="InterPro" id="IPR012677">
    <property type="entry name" value="Nucleotide-bd_a/b_plait_sf"/>
</dbReference>
<evidence type="ECO:0000256" key="10">
    <source>
        <dbReference type="SAM" id="SignalP"/>
    </source>
</evidence>
<feature type="domain" description="RRM" evidence="11">
    <location>
        <begin position="787"/>
        <end position="861"/>
    </location>
</feature>
<dbReference type="PANTHER" id="PTHR23003:SF62">
    <property type="entry name" value="SERINE_ARGININE (SR)-TYPE SHUTTLING MRNA BINDING PROTEIN NPL3"/>
    <property type="match status" value="1"/>
</dbReference>
<evidence type="ECO:0000256" key="9">
    <source>
        <dbReference type="SAM" id="MobiDB-lite"/>
    </source>
</evidence>
<dbReference type="SMART" id="SM00361">
    <property type="entry name" value="RRM_1"/>
    <property type="match status" value="4"/>
</dbReference>
<evidence type="ECO:0000256" key="5">
    <source>
        <dbReference type="ARBA" id="ARBA00022884"/>
    </source>
</evidence>
<keyword evidence="13" id="KW-1185">Reference proteome</keyword>
<sequence>MQCSMDAGRIKFSSHFLHALLKLWFILRVVGPQILANAELAHKIRTNNSQPSDKMSQTYHSTACRIRQMGRDETRVYVGNLPPDCREKDLQDIFSKYGNIRFIDIKSGRGPAFAFVEFEDSRDAEDAVRARDGYEFDGSRIRVEFTRGRGGGRGGFGGRGGGFGGYSNRGGGYGGYGGGGGYSGGGGGRRGGGPPNRRTNYRVIVEGLPASGSWQDLKDHMREAGEVCYADVSRDGTGTVEFLRLDDMKYALKKLDDTKFRSHEGETGYIRVREDNSSGGGGGGGSRGRSRSRSPRGRDSPKYSPRRSRSQSRSASRSPSTKMGRDETRVYVGNLPPDCREKDIEDIFAKYGKIRYVDIKGGRGPLYAFVEFEDPRDAEDAVHGRDGYDFDGSRIRVEFTRGAGPRGPGGRPMNGGGRGGYGGRGGGFGGYGGGGRGPSGRSNYRVIVEGLPATGSWQDLKDHMREAGEVCYADVTRDGIGTVEYTRFDDMKYALKKLDDTKFRSHEGETAYIRVREDSSGGGYGGSRGRSRSRSPRRRDSPKYSPRRSRSASRSPSRSKMVREETRIYVGNLPPDCRERDIEDIFSKYGKIRFVDIKGGRGPLYAFIDFEDPRDAEDAVRGRDGYDFDGSRIRVEFTRGVGPRGPGGRPLNGGGGGRGGYGGYGGDFGGRRGGPPNRRSNFRVIIEGLPPTGSWQDLKDHMREAGEVCYADVARDGTGVVEFIRYDDMKYAVRKLDDTKFRSHEGETGYIRVREDPSVSGGGFRDRSRSRSPRRSSPKTAMGRDDTRIYVGNLPPDVREKDIEDIFAKYGKIRFVDIKGGRGPLYAFVEFEDYRDAEDAVRGRDGYDFDGCRIRVEFTRGVGPRGPGGRPMNPAYAREWPTPRRGGPPSRRSNFRVIVEGLPPTGSWQDLKDHLREAGDVCYADVARDGTGVAEFTRYDDMKYAVRKLDDTKFRSHEGETAYIRVREDISAAPEVDLAALVALHRDTALVARVRAAAHRHALHLARAVVRRRSDGQQEKSSTPTIFDDHSNGEQVSRNEVIQRESFTVADCPASTDCVRLEWWTNEIKALNLFCDPTVDAFGNPKFVCKSDVFIPVGLNNVEWKYRCCSSDYCNLSSSGNSLSGYFLLLLLLMVLYEFGKSLHMLGIYSDVASQQQQHHKDSTYPLYFSADDGYFNPLMDFSIYELLTPEHRLQFPSIISSFFSEEGEADRQQECHAARQPMRLQAANFLKSSASRHRVMAAQEPITTSNTMDARQPMRLQAANFLKSSASRHRVMAAQEPITTSNTMDVDTAEHLSLFGSIKQGNDTCQLQSVCVPIPLDNGDPQVVIYPKCYEV</sequence>
<feature type="region of interest" description="Disordered" evidence="9">
    <location>
        <begin position="752"/>
        <end position="787"/>
    </location>
</feature>
<feature type="region of interest" description="Disordered" evidence="9">
    <location>
        <begin position="399"/>
        <end position="421"/>
    </location>
</feature>
<evidence type="ECO:0000256" key="3">
    <source>
        <dbReference type="ARBA" id="ARBA00022664"/>
    </source>
</evidence>
<keyword evidence="10" id="KW-0732">Signal</keyword>
<keyword evidence="6" id="KW-0508">mRNA splicing</keyword>
<dbReference type="WBParaSite" id="HPLM_0000301901-mRNA-1">
    <property type="protein sequence ID" value="HPLM_0000301901-mRNA-1"/>
    <property type="gene ID" value="HPLM_0000301901"/>
</dbReference>
<name>A0A158QJM1_HAEPC</name>